<comment type="similarity">
    <text evidence="2">Belongs to the multi antimicrobial extrusion (MATE) (TC 2.A.66.1) family.</text>
</comment>
<name>A0ABT9J8L0_9RHOB</name>
<dbReference type="PANTHER" id="PTHR42893">
    <property type="entry name" value="PROTEIN DETOXIFICATION 44, CHLOROPLASTIC-RELATED"/>
    <property type="match status" value="1"/>
</dbReference>
<evidence type="ECO:0000256" key="5">
    <source>
        <dbReference type="ARBA" id="ARBA00023136"/>
    </source>
</evidence>
<dbReference type="InterPro" id="IPR002528">
    <property type="entry name" value="MATE_fam"/>
</dbReference>
<keyword evidence="4 6" id="KW-1133">Transmembrane helix</keyword>
<comment type="caution">
    <text evidence="7">The sequence shown here is derived from an EMBL/GenBank/DDBJ whole genome shotgun (WGS) entry which is preliminary data.</text>
</comment>
<comment type="subcellular location">
    <subcellularLocation>
        <location evidence="1">Membrane</location>
        <topology evidence="1">Multi-pass membrane protein</topology>
    </subcellularLocation>
</comment>
<protein>
    <submittedName>
        <fullName evidence="7">MATE family efflux transporter</fullName>
    </submittedName>
</protein>
<dbReference type="NCBIfam" id="TIGR00797">
    <property type="entry name" value="matE"/>
    <property type="match status" value="1"/>
</dbReference>
<feature type="transmembrane region" description="Helical" evidence="6">
    <location>
        <begin position="91"/>
        <end position="113"/>
    </location>
</feature>
<dbReference type="RefSeq" id="WP_305961995.1">
    <property type="nucleotide sequence ID" value="NZ_JAVAMQ010000002.1"/>
</dbReference>
<feature type="transmembrane region" description="Helical" evidence="6">
    <location>
        <begin position="45"/>
        <end position="70"/>
    </location>
</feature>
<dbReference type="Proteomes" id="UP001224997">
    <property type="component" value="Unassembled WGS sequence"/>
</dbReference>
<evidence type="ECO:0000313" key="8">
    <source>
        <dbReference type="Proteomes" id="UP001224997"/>
    </source>
</evidence>
<dbReference type="EMBL" id="JAVAMQ010000002">
    <property type="protein sequence ID" value="MDP5306128.1"/>
    <property type="molecule type" value="Genomic_DNA"/>
</dbReference>
<proteinExistence type="inferred from homology"/>
<dbReference type="InterPro" id="IPR044644">
    <property type="entry name" value="DinF-like"/>
</dbReference>
<feature type="transmembrane region" description="Helical" evidence="6">
    <location>
        <begin position="133"/>
        <end position="156"/>
    </location>
</feature>
<gene>
    <name evidence="7" type="ORF">Q5Y72_03330</name>
</gene>
<evidence type="ECO:0000256" key="2">
    <source>
        <dbReference type="ARBA" id="ARBA00010199"/>
    </source>
</evidence>
<reference evidence="7 8" key="1">
    <citation type="submission" date="2023-08" db="EMBL/GenBank/DDBJ databases">
        <authorList>
            <person name="Park J.-S."/>
        </authorList>
    </citation>
    <scope>NUCLEOTIDE SEQUENCE [LARGE SCALE GENOMIC DNA]</scope>
    <source>
        <strain evidence="7 8">2205BS29-5</strain>
    </source>
</reference>
<accession>A0ABT9J8L0</accession>
<dbReference type="Pfam" id="PF01554">
    <property type="entry name" value="MatE"/>
    <property type="match status" value="2"/>
</dbReference>
<dbReference type="CDD" id="cd13136">
    <property type="entry name" value="MATE_DinF_like"/>
    <property type="match status" value="1"/>
</dbReference>
<evidence type="ECO:0000313" key="7">
    <source>
        <dbReference type="EMBL" id="MDP5306128.1"/>
    </source>
</evidence>
<dbReference type="PANTHER" id="PTHR42893:SF46">
    <property type="entry name" value="PROTEIN DETOXIFICATION 44, CHLOROPLASTIC"/>
    <property type="match status" value="1"/>
</dbReference>
<feature type="transmembrane region" description="Helical" evidence="6">
    <location>
        <begin position="276"/>
        <end position="299"/>
    </location>
</feature>
<sequence>MTPGEVPLSHRRVLGIALPIVLANATVPLLGLVDTGVVGQLGQPAPIGAVGIGAVILASIYWVFGFLRMGTSGLVAQSHGAGDRAEVGAHLLRALAIAGGIGVVFIILQAPIFRAAFRLAPASAEVEALARDYLVIRIWGAPATIGLYAVTGWLIAVERTRAVLALQLLQNGLNVALDLWFVLGLGLGVAGVAWATLIAEWSGLALGLFLARRVLRAAITAARALATLFARDRLRRLLRVNGDIMIRSVLLQACFTSFLFLGAAQGDTVLAANQVLVQFLSITAFALDGFAFAAESLVGQAVGARRPDRLRRAAILTSQWGIGGAVLLGLVFWVGGGAIIDLLTTAPDVRAEARRYLPWLGAAPLIGIASWMLDGVFIGATLTREMRVAMFQSVLLYLGAVLLLPPLLGNHGLWAALMILNAARGVTMALRYPRAEEAARPPAPSPLPDTEGRRA</sequence>
<evidence type="ECO:0000256" key="4">
    <source>
        <dbReference type="ARBA" id="ARBA00022989"/>
    </source>
</evidence>
<feature type="transmembrane region" description="Helical" evidence="6">
    <location>
        <begin position="244"/>
        <end position="264"/>
    </location>
</feature>
<keyword evidence="3 6" id="KW-0812">Transmembrane</keyword>
<feature type="transmembrane region" description="Helical" evidence="6">
    <location>
        <begin position="389"/>
        <end position="407"/>
    </location>
</feature>
<evidence type="ECO:0000256" key="1">
    <source>
        <dbReference type="ARBA" id="ARBA00004141"/>
    </source>
</evidence>
<feature type="transmembrane region" description="Helical" evidence="6">
    <location>
        <begin position="356"/>
        <end position="377"/>
    </location>
</feature>
<evidence type="ECO:0000256" key="3">
    <source>
        <dbReference type="ARBA" id="ARBA00022692"/>
    </source>
</evidence>
<organism evidence="7 8">
    <name type="scientific">Paracoccus spongiarum</name>
    <dbReference type="NCBI Taxonomy" id="3064387"/>
    <lineage>
        <taxon>Bacteria</taxon>
        <taxon>Pseudomonadati</taxon>
        <taxon>Pseudomonadota</taxon>
        <taxon>Alphaproteobacteria</taxon>
        <taxon>Rhodobacterales</taxon>
        <taxon>Paracoccaceae</taxon>
        <taxon>Paracoccus</taxon>
    </lineage>
</organism>
<feature type="transmembrane region" description="Helical" evidence="6">
    <location>
        <begin position="12"/>
        <end position="33"/>
    </location>
</feature>
<keyword evidence="8" id="KW-1185">Reference proteome</keyword>
<feature type="transmembrane region" description="Helical" evidence="6">
    <location>
        <begin position="320"/>
        <end position="344"/>
    </location>
</feature>
<keyword evidence="5 6" id="KW-0472">Membrane</keyword>
<evidence type="ECO:0000256" key="6">
    <source>
        <dbReference type="SAM" id="Phobius"/>
    </source>
</evidence>